<accession>A0AAD6WG10</accession>
<dbReference type="AlphaFoldDB" id="A0AAD6WG10"/>
<comment type="caution">
    <text evidence="1">The sequence shown here is derived from an EMBL/GenBank/DDBJ whole genome shotgun (WGS) entry which is preliminary data.</text>
</comment>
<evidence type="ECO:0000313" key="1">
    <source>
        <dbReference type="EMBL" id="KAJ7011543.1"/>
    </source>
</evidence>
<keyword evidence="2" id="KW-1185">Reference proteome</keyword>
<proteinExistence type="predicted"/>
<reference evidence="1 2" key="1">
    <citation type="journal article" date="2023" name="Mol. Ecol. Resour.">
        <title>Chromosome-level genome assembly of a triploid poplar Populus alba 'Berolinensis'.</title>
        <authorList>
            <person name="Chen S."/>
            <person name="Yu Y."/>
            <person name="Wang X."/>
            <person name="Wang S."/>
            <person name="Zhang T."/>
            <person name="Zhou Y."/>
            <person name="He R."/>
            <person name="Meng N."/>
            <person name="Wang Y."/>
            <person name="Liu W."/>
            <person name="Liu Z."/>
            <person name="Liu J."/>
            <person name="Guo Q."/>
            <person name="Huang H."/>
            <person name="Sederoff R.R."/>
            <person name="Wang G."/>
            <person name="Qu G."/>
            <person name="Chen S."/>
        </authorList>
    </citation>
    <scope>NUCLEOTIDE SEQUENCE [LARGE SCALE GENOMIC DNA]</scope>
    <source>
        <strain evidence="1">SC-2020</strain>
    </source>
</reference>
<protein>
    <submittedName>
        <fullName evidence="1">Uncharacterized protein</fullName>
    </submittedName>
</protein>
<organism evidence="1 2">
    <name type="scientific">Populus alba x Populus x berolinensis</name>
    <dbReference type="NCBI Taxonomy" id="444605"/>
    <lineage>
        <taxon>Eukaryota</taxon>
        <taxon>Viridiplantae</taxon>
        <taxon>Streptophyta</taxon>
        <taxon>Embryophyta</taxon>
        <taxon>Tracheophyta</taxon>
        <taxon>Spermatophyta</taxon>
        <taxon>Magnoliopsida</taxon>
        <taxon>eudicotyledons</taxon>
        <taxon>Gunneridae</taxon>
        <taxon>Pentapetalae</taxon>
        <taxon>rosids</taxon>
        <taxon>fabids</taxon>
        <taxon>Malpighiales</taxon>
        <taxon>Salicaceae</taxon>
        <taxon>Saliceae</taxon>
        <taxon>Populus</taxon>
    </lineage>
</organism>
<gene>
    <name evidence="1" type="ORF">NC653_001849</name>
</gene>
<dbReference type="Proteomes" id="UP001164929">
    <property type="component" value="Chromosome 1"/>
</dbReference>
<name>A0AAD6WG10_9ROSI</name>
<evidence type="ECO:0000313" key="2">
    <source>
        <dbReference type="Proteomes" id="UP001164929"/>
    </source>
</evidence>
<sequence length="88" mass="10052">MKVTITLTESVISLTLSSITFLLNSLLKPVSYQNDIWRSLWFSFPDLDFTTISPTIAACYPTKLNQKRSYQSVIEHHHQCFSPPGQAF</sequence>
<dbReference type="EMBL" id="JAQIZT010000001">
    <property type="protein sequence ID" value="KAJ7011543.1"/>
    <property type="molecule type" value="Genomic_DNA"/>
</dbReference>